<dbReference type="Proteomes" id="UP000504640">
    <property type="component" value="Unplaced"/>
</dbReference>
<sequence>MTPALAPAPPGRSPSPEGGIERGVGGPHAPHPQPRPRGGERAGRLESPSQSAPGRRNLLQAPGAGVQGPLPGQGPGRRGPQRRGRGLSRGRSCKQPQRPGLASKSPASQAPPRAAPAHSPPRGRRAPGPGHRRVVGSPPRRAPGARGAAPGAEKGEVRTYLSLLSTPSWIHLSTSPQSIMASRGLLLPAGYVIRDPLDGDPSPRNVAPGSADPASERPGCGL</sequence>
<proteinExistence type="predicted"/>
<feature type="region of interest" description="Disordered" evidence="1">
    <location>
        <begin position="195"/>
        <end position="222"/>
    </location>
</feature>
<evidence type="ECO:0000256" key="1">
    <source>
        <dbReference type="SAM" id="MobiDB-lite"/>
    </source>
</evidence>
<feature type="compositionally biased region" description="Pro residues" evidence="1">
    <location>
        <begin position="1"/>
        <end position="13"/>
    </location>
</feature>
<evidence type="ECO:0000313" key="2">
    <source>
        <dbReference type="Proteomes" id="UP000504640"/>
    </source>
</evidence>
<feature type="compositionally biased region" description="Low complexity" evidence="1">
    <location>
        <begin position="105"/>
        <end position="117"/>
    </location>
</feature>
<feature type="compositionally biased region" description="Low complexity" evidence="1">
    <location>
        <begin position="138"/>
        <end position="152"/>
    </location>
</feature>
<evidence type="ECO:0000313" key="3">
    <source>
        <dbReference type="RefSeq" id="XP_032097076.1"/>
    </source>
</evidence>
<reference evidence="3" key="1">
    <citation type="submission" date="2025-08" db="UniProtKB">
        <authorList>
            <consortium name="RefSeq"/>
        </authorList>
    </citation>
    <scope>IDENTIFICATION</scope>
    <source>
        <tissue evidence="3">Blood</tissue>
    </source>
</reference>
<dbReference type="AlphaFoldDB" id="A0A6J3EVP9"/>
<feature type="region of interest" description="Disordered" evidence="1">
    <location>
        <begin position="1"/>
        <end position="155"/>
    </location>
</feature>
<feature type="compositionally biased region" description="Basic residues" evidence="1">
    <location>
        <begin position="121"/>
        <end position="134"/>
    </location>
</feature>
<dbReference type="RefSeq" id="XP_032097076.1">
    <property type="nucleotide sequence ID" value="XM_032241185.1"/>
</dbReference>
<feature type="compositionally biased region" description="Basic residues" evidence="1">
    <location>
        <begin position="79"/>
        <end position="92"/>
    </location>
</feature>
<feature type="compositionally biased region" description="Low complexity" evidence="1">
    <location>
        <begin position="60"/>
        <end position="70"/>
    </location>
</feature>
<dbReference type="GeneID" id="116525437"/>
<accession>A0A6J3EVP9</accession>
<protein>
    <submittedName>
        <fullName evidence="3">Basic proline-rich protein-like</fullName>
    </submittedName>
</protein>
<organism evidence="2 3">
    <name type="scientific">Sapajus apella</name>
    <name type="common">Brown-capped capuchin</name>
    <name type="synonym">Cebus apella</name>
    <dbReference type="NCBI Taxonomy" id="9515"/>
    <lineage>
        <taxon>Eukaryota</taxon>
        <taxon>Metazoa</taxon>
        <taxon>Chordata</taxon>
        <taxon>Craniata</taxon>
        <taxon>Vertebrata</taxon>
        <taxon>Euteleostomi</taxon>
        <taxon>Mammalia</taxon>
        <taxon>Eutheria</taxon>
        <taxon>Euarchontoglires</taxon>
        <taxon>Primates</taxon>
        <taxon>Haplorrhini</taxon>
        <taxon>Platyrrhini</taxon>
        <taxon>Cebidae</taxon>
        <taxon>Cebinae</taxon>
        <taxon>Sapajus</taxon>
    </lineage>
</organism>
<keyword evidence="2" id="KW-1185">Reference proteome</keyword>
<gene>
    <name evidence="3" type="primary">LOC116525437</name>
</gene>
<name>A0A6J3EVP9_SAPAP</name>